<feature type="transmembrane region" description="Helical" evidence="7">
    <location>
        <begin position="2229"/>
        <end position="2250"/>
    </location>
</feature>
<dbReference type="InterPro" id="IPR051561">
    <property type="entry name" value="FRAS1_ECM"/>
</dbReference>
<evidence type="ECO:0000256" key="6">
    <source>
        <dbReference type="SAM" id="MobiDB-lite"/>
    </source>
</evidence>
<evidence type="ECO:0000256" key="5">
    <source>
        <dbReference type="PROSITE-ProRule" id="PRU01201"/>
    </source>
</evidence>
<feature type="domain" description="Laminin G" evidence="8">
    <location>
        <begin position="217"/>
        <end position="393"/>
    </location>
</feature>
<keyword evidence="2" id="KW-0677">Repeat</keyword>
<feature type="repeat" description="CSPG" evidence="5">
    <location>
        <begin position="807"/>
        <end position="906"/>
    </location>
</feature>
<dbReference type="InterPro" id="IPR039005">
    <property type="entry name" value="CSPG_rpt"/>
</dbReference>
<dbReference type="Pfam" id="PF02210">
    <property type="entry name" value="Laminin_G_2"/>
    <property type="match status" value="2"/>
</dbReference>
<keyword evidence="10" id="KW-1185">Reference proteome</keyword>
<gene>
    <name evidence="9" type="ORF">Cfor_01571</name>
</gene>
<feature type="repeat" description="CSPG" evidence="5">
    <location>
        <begin position="1265"/>
        <end position="1370"/>
    </location>
</feature>
<protein>
    <recommendedName>
        <fullName evidence="8">Laminin G domain-containing protein</fullName>
    </recommendedName>
</protein>
<feature type="repeat" description="CSPG" evidence="5">
    <location>
        <begin position="1047"/>
        <end position="1139"/>
    </location>
</feature>
<accession>A0A6L2PIB4</accession>
<keyword evidence="3" id="KW-0325">Glycoprotein</keyword>
<evidence type="ECO:0000313" key="10">
    <source>
        <dbReference type="Proteomes" id="UP000502823"/>
    </source>
</evidence>
<keyword evidence="7" id="KW-1133">Transmembrane helix</keyword>
<evidence type="ECO:0000256" key="7">
    <source>
        <dbReference type="SAM" id="Phobius"/>
    </source>
</evidence>
<feature type="repeat" description="CSPG" evidence="5">
    <location>
        <begin position="576"/>
        <end position="671"/>
    </location>
</feature>
<feature type="repeat" description="CSPG" evidence="5">
    <location>
        <begin position="447"/>
        <end position="543"/>
    </location>
</feature>
<evidence type="ECO:0000256" key="4">
    <source>
        <dbReference type="PROSITE-ProRule" id="PRU00122"/>
    </source>
</evidence>
<feature type="domain" description="Laminin G" evidence="8">
    <location>
        <begin position="35"/>
        <end position="207"/>
    </location>
</feature>
<dbReference type="SMART" id="SM00282">
    <property type="entry name" value="LamG"/>
    <property type="match status" value="2"/>
</dbReference>
<feature type="repeat" description="CSPG" evidence="5">
    <location>
        <begin position="1848"/>
        <end position="1944"/>
    </location>
</feature>
<evidence type="ECO:0000256" key="3">
    <source>
        <dbReference type="ARBA" id="ARBA00023180"/>
    </source>
</evidence>
<comment type="caution">
    <text evidence="9">The sequence shown here is derived from an EMBL/GenBank/DDBJ whole genome shotgun (WGS) entry which is preliminary data.</text>
</comment>
<evidence type="ECO:0000259" key="8">
    <source>
        <dbReference type="PROSITE" id="PS50025"/>
    </source>
</evidence>
<keyword evidence="7" id="KW-0472">Membrane</keyword>
<dbReference type="InParanoid" id="A0A6L2PIB4"/>
<feature type="repeat" description="CSPG" evidence="5">
    <location>
        <begin position="1155"/>
        <end position="1243"/>
    </location>
</feature>
<dbReference type="PANTHER" id="PTHR45739">
    <property type="entry name" value="MATRIX PROTEIN, PUTATIVE-RELATED"/>
    <property type="match status" value="1"/>
</dbReference>
<dbReference type="Gene3D" id="2.60.120.200">
    <property type="match status" value="2"/>
</dbReference>
<organism evidence="9 10">
    <name type="scientific">Coptotermes formosanus</name>
    <name type="common">Formosan subterranean termite</name>
    <dbReference type="NCBI Taxonomy" id="36987"/>
    <lineage>
        <taxon>Eukaryota</taxon>
        <taxon>Metazoa</taxon>
        <taxon>Ecdysozoa</taxon>
        <taxon>Arthropoda</taxon>
        <taxon>Hexapoda</taxon>
        <taxon>Insecta</taxon>
        <taxon>Pterygota</taxon>
        <taxon>Neoptera</taxon>
        <taxon>Polyneoptera</taxon>
        <taxon>Dictyoptera</taxon>
        <taxon>Blattodea</taxon>
        <taxon>Blattoidea</taxon>
        <taxon>Termitoidae</taxon>
        <taxon>Rhinotermitidae</taxon>
        <taxon>Coptotermes</taxon>
    </lineage>
</organism>
<feature type="repeat" description="CSPG" evidence="5">
    <location>
        <begin position="690"/>
        <end position="787"/>
    </location>
</feature>
<dbReference type="PANTHER" id="PTHR45739:SF12">
    <property type="entry name" value="CHONDROITIN SULFATE PROTEOGLYCAN 4-LIKE ISOFORM X2"/>
    <property type="match status" value="1"/>
</dbReference>
<feature type="region of interest" description="Disordered" evidence="6">
    <location>
        <begin position="2328"/>
        <end position="2355"/>
    </location>
</feature>
<feature type="region of interest" description="Disordered" evidence="6">
    <location>
        <begin position="2263"/>
        <end position="2310"/>
    </location>
</feature>
<sequence length="2377" mass="263804">MLSRGHYFPDAPLTNCLITELYVCGRDRFPCFIVSASFYGASYISVALQDAKSTTDLQFKFRTRRPDAMLFLAAGRTDYCLVRLESGRLKVHINVGAGETELSSPKGLRLDDLSWHKVAISRREAALTLQIDVIHVVKEQLPGRFFELNIHYGLFLGGQGDFSELFLGHLDTLRGCLSDVWYNGVNVLSRARERQGQVDVQGITWSCAPEFDATVDRHISFVEDGAFMAFPSGITRTGARWQFELKTTSRRGILLYNTGLTSRSDFVGVELVDGHLRLLLNKGNGALELRSQWAVVDGKWHEVVVQFNPTFMEISVDGASVSQRLPQGGSRFLDLADTVYVGGIELNKRSRALGQGLLTADTSFKGCLRSMTVEKRRIGIPDARVTNGILPDCVWEYPCVQEPCVAGSQCQQLGVDSFRCDCDQLLCIKPDYAESYKVFSKPTLVTDLEILVLTPLQVAEGDNALITTTNIDVVLDYAKFGVRDSGVLLHVVEHPQHGKLTVDVWERSTTRLMFTMLDMVKDKVRYLHDGSENHQDSIVLELELAPGPGFILPNYLQGHHRFVLHVNITPINDPPSLILPPGTVLRLAQGTRKTLSPEIVRAEDPDSPKADLVYTVLNQGEAKEKGYVEHIQSPGTVVHTFTQLEVDQGLIAYVHRGGEPGSNTRLALQVSDGIETSPAAFLRISAFPLQLRLVNNTGLILTHRTAAHITTSNLTFTSNAEDADLDVRYEVVKSPQFGVVQRLRGGASDSQWQTVEHFTSHQLARDQIRYLHMSGDPSHDSFKFKVSVMEVHSPTIYDFRITFTQLRLVPLHIHDLQLNGSREAVLTDKQLLYQTQPLTTDSSKIVFQVLRPPRYGTLHSSSSQKHHRLQSGDTFTQQDLDAARLRYRLHRKAYSHVHDDVTFRVSAPECASVSGTLGLLHVPSGQTRDEVRATLERLQVVEGGRQPVLRTHLDLATNGITELMYNVTHGPHHGHLDVMDVGLITVLRRNTAYFSSRELMTERVFYVHDDSETKRDSFHFVALSSEEEDFQYVGIFHVDILLKNDNTPVRAVDKVFQIVTGGERLLTGRDLRYSDADIDTQPTDIVYTRRGIPNGGIYQASDPTVPMFEFTQDDLDNFRVLFHHEGDEYGKVGLWITDGQFYANGVLEVRASAPFVAVANNTGLVVQRGGIAVLTSVNLSAETNLNLWGEQLLFEVTENPHHGHLQLQHEASHFTQLDLENGHLAYHHDNGTTPNDHFRFRVDAGGTTTEGLFNLRVFPAWYWEPLIVASNRTLHVEESTSVTIAPSYLKVMHPYIPASDITYLVVEPPMYGYLEVLSSQVEAEEDPGEVEETRPVPATLFDQSLINDKRVHYIQAVANRTRDRFIIDVTNGISWLRGLVVQFLIVPEWLYISGGELHVMEGDAVTLPQSMLAVLTEYYRGRVTEYRVVERPSAGTLQSPQDPSIPLHMFSASQLKAGLVQYQHDGSEVLGDQFLVRGIAGDKESVPAVVRILVNPVNDEPPHIVNNTGLVLWEGSTAIITPTHLAAVDKDTGPSNLTFTVSSPRNGHVALVSAPNSPVRHFSQAEIDSQQVVYVHTGGDGGSFDLMVSDGVKTTGVLSFAITSHKVTLHLAGPGLSHLHVFPMRRQTLTPIQLLALASDAQRPVSYMIKNPPSLGRLMIDSVPPGNPRTAMNFTQRDINSSRIFYEHTHPFFGLSTNDSFTFDVKADFAEPLLDQELHIDISVSSGGLDQFLDVVPLNVEEGGMAVVHLNTSGVVSFLEAHADVETAPLILMQLLASPEHGELRVLDDRNMTTVTQQQLDAGKVTYHHDHSDTLRDNIHLSLLLEPGDVLLCNITLPVHVQPVNDEPFSLSTAAPHISVVQGQTVVITRENLLTEDPDTSPEGLVYDVISGPSQGRLLFRNETASNMTSVVRFSQADIDAGRMLYQHYGSLQPATFYFRVWDGQFNPVYTVFNIHVLPLALNVTVGPPVMLQQGSSVALITADHLLAITNARTEEVCYNVTRVPRHGMIYLHDVATHQFGQLDVDNKRVMYVQTDMTTASDSMELLAWIPDTETIVPGLELNVSVEPLMQMGNFTPIAGMKNKITLDVLDATPLAKLTGSNPGYQVLHRPRYGRIKKIIRSSGDRRNMREREVNHFTHEEVKSGVIYYVARRLPDLMPHNDSFPFLLAVSIFQPARGELRFIVRPEHEGGELTAIPTASLPPILGGPKDPVGHEGGLIVASPNMSSDYVLIVSMVLGVMLLAVLVIIVVKCRSIQAGHEDTRNCKSDLTGVPAVPLPRPPDVLQPTSPHPKRFTSNGSSPTPGNTPLPAPASVLQCKVIPLEPVDSVASSEPDLNSRYPYGVSDEPTEDWSSYDTSELGYPHRTANPMLRRNQYWV</sequence>
<feature type="repeat" description="CSPG" evidence="5">
    <location>
        <begin position="929"/>
        <end position="1023"/>
    </location>
</feature>
<keyword evidence="1" id="KW-0732">Signal</keyword>
<evidence type="ECO:0000256" key="2">
    <source>
        <dbReference type="ARBA" id="ARBA00022737"/>
    </source>
</evidence>
<evidence type="ECO:0000313" key="9">
    <source>
        <dbReference type="EMBL" id="GFG30335.1"/>
    </source>
</evidence>
<dbReference type="FunCoup" id="A0A6L2PIB4">
    <property type="interactions" value="15"/>
</dbReference>
<dbReference type="InterPro" id="IPR013320">
    <property type="entry name" value="ConA-like_dom_sf"/>
</dbReference>
<dbReference type="Proteomes" id="UP000502823">
    <property type="component" value="Unassembled WGS sequence"/>
</dbReference>
<dbReference type="OrthoDB" id="430044at2759"/>
<feature type="repeat" description="CSPG" evidence="5">
    <location>
        <begin position="1501"/>
        <end position="1591"/>
    </location>
</feature>
<feature type="repeat" description="CSPG" evidence="5">
    <location>
        <begin position="1961"/>
        <end position="2049"/>
    </location>
</feature>
<dbReference type="GO" id="GO:0009653">
    <property type="term" value="P:anatomical structure morphogenesis"/>
    <property type="evidence" value="ECO:0007669"/>
    <property type="project" value="TreeGrafter"/>
</dbReference>
<comment type="caution">
    <text evidence="4">Lacks conserved residue(s) required for the propagation of feature annotation.</text>
</comment>
<dbReference type="PROSITE" id="PS51854">
    <property type="entry name" value="CSPG"/>
    <property type="match status" value="12"/>
</dbReference>
<dbReference type="CDD" id="cd00110">
    <property type="entry name" value="LamG"/>
    <property type="match status" value="2"/>
</dbReference>
<dbReference type="Pfam" id="PF16184">
    <property type="entry name" value="Cadherin_3"/>
    <property type="match status" value="14"/>
</dbReference>
<proteinExistence type="predicted"/>
<dbReference type="PROSITE" id="PS50025">
    <property type="entry name" value="LAM_G_DOMAIN"/>
    <property type="match status" value="2"/>
</dbReference>
<dbReference type="SUPFAM" id="SSF49899">
    <property type="entry name" value="Concanavalin A-like lectins/glucanases"/>
    <property type="match status" value="2"/>
</dbReference>
<feature type="compositionally biased region" description="Polar residues" evidence="6">
    <location>
        <begin position="2294"/>
        <end position="2303"/>
    </location>
</feature>
<dbReference type="InterPro" id="IPR001791">
    <property type="entry name" value="Laminin_G"/>
</dbReference>
<feature type="repeat" description="CSPG" evidence="5">
    <location>
        <begin position="1388"/>
        <end position="1479"/>
    </location>
</feature>
<name>A0A6L2PIB4_COPFO</name>
<keyword evidence="7" id="KW-0812">Transmembrane</keyword>
<evidence type="ECO:0000256" key="1">
    <source>
        <dbReference type="ARBA" id="ARBA00022729"/>
    </source>
</evidence>
<reference evidence="10" key="1">
    <citation type="submission" date="2020-01" db="EMBL/GenBank/DDBJ databases">
        <title>Draft genome sequence of the Termite Coptotermes fromosanus.</title>
        <authorList>
            <person name="Itakura S."/>
            <person name="Yosikawa Y."/>
            <person name="Umezawa K."/>
        </authorList>
    </citation>
    <scope>NUCLEOTIDE SEQUENCE [LARGE SCALE GENOMIC DNA]</scope>
</reference>
<dbReference type="EMBL" id="BLKM01000211">
    <property type="protein sequence ID" value="GFG30335.1"/>
    <property type="molecule type" value="Genomic_DNA"/>
</dbReference>